<name>A0A392TSB0_9FABA</name>
<reference evidence="1 2" key="1">
    <citation type="journal article" date="2018" name="Front. Plant Sci.">
        <title>Red Clover (Trifolium pratense) and Zigzag Clover (T. medium) - A Picture of Genomic Similarities and Differences.</title>
        <authorList>
            <person name="Dluhosova J."/>
            <person name="Istvanek J."/>
            <person name="Nedelnik J."/>
            <person name="Repkova J."/>
        </authorList>
    </citation>
    <scope>NUCLEOTIDE SEQUENCE [LARGE SCALE GENOMIC DNA]</scope>
    <source>
        <strain evidence="2">cv. 10/8</strain>
        <tissue evidence="1">Leaf</tissue>
    </source>
</reference>
<evidence type="ECO:0000313" key="1">
    <source>
        <dbReference type="EMBL" id="MCI64081.1"/>
    </source>
</evidence>
<proteinExistence type="predicted"/>
<keyword evidence="2" id="KW-1185">Reference proteome</keyword>
<evidence type="ECO:0000313" key="2">
    <source>
        <dbReference type="Proteomes" id="UP000265520"/>
    </source>
</evidence>
<feature type="non-terminal residue" evidence="1">
    <location>
        <position position="45"/>
    </location>
</feature>
<comment type="caution">
    <text evidence="1">The sequence shown here is derived from an EMBL/GenBank/DDBJ whole genome shotgun (WGS) entry which is preliminary data.</text>
</comment>
<accession>A0A392TSB0</accession>
<organism evidence="1 2">
    <name type="scientific">Trifolium medium</name>
    <dbReference type="NCBI Taxonomy" id="97028"/>
    <lineage>
        <taxon>Eukaryota</taxon>
        <taxon>Viridiplantae</taxon>
        <taxon>Streptophyta</taxon>
        <taxon>Embryophyta</taxon>
        <taxon>Tracheophyta</taxon>
        <taxon>Spermatophyta</taxon>
        <taxon>Magnoliopsida</taxon>
        <taxon>eudicotyledons</taxon>
        <taxon>Gunneridae</taxon>
        <taxon>Pentapetalae</taxon>
        <taxon>rosids</taxon>
        <taxon>fabids</taxon>
        <taxon>Fabales</taxon>
        <taxon>Fabaceae</taxon>
        <taxon>Papilionoideae</taxon>
        <taxon>50 kb inversion clade</taxon>
        <taxon>NPAAA clade</taxon>
        <taxon>Hologalegina</taxon>
        <taxon>IRL clade</taxon>
        <taxon>Trifolieae</taxon>
        <taxon>Trifolium</taxon>
    </lineage>
</organism>
<dbReference type="Proteomes" id="UP000265520">
    <property type="component" value="Unassembled WGS sequence"/>
</dbReference>
<dbReference type="EMBL" id="LXQA010648893">
    <property type="protein sequence ID" value="MCI64081.1"/>
    <property type="molecule type" value="Genomic_DNA"/>
</dbReference>
<dbReference type="AlphaFoldDB" id="A0A392TSB0"/>
<sequence length="45" mass="4962">MARCAVNVEATGFLSGSYALRRLVWRGAQLNQDYQDESLGLARCA</sequence>
<protein>
    <submittedName>
        <fullName evidence="1">Uncharacterized protein</fullName>
    </submittedName>
</protein>